<proteinExistence type="predicted"/>
<evidence type="ECO:0000313" key="2">
    <source>
        <dbReference type="Proteomes" id="UP000192917"/>
    </source>
</evidence>
<dbReference type="STRING" id="560819.SAMN05428998_109107"/>
<organism evidence="1 2">
    <name type="scientific">Tistlia consotensis USBA 355</name>
    <dbReference type="NCBI Taxonomy" id="560819"/>
    <lineage>
        <taxon>Bacteria</taxon>
        <taxon>Pseudomonadati</taxon>
        <taxon>Pseudomonadota</taxon>
        <taxon>Alphaproteobacteria</taxon>
        <taxon>Rhodospirillales</taxon>
        <taxon>Rhodovibrionaceae</taxon>
        <taxon>Tistlia</taxon>
    </lineage>
</organism>
<name>A0A1Y6BT91_9PROT</name>
<gene>
    <name evidence="1" type="ORF">SAMN05428998_109107</name>
</gene>
<dbReference type="RefSeq" id="WP_085123164.1">
    <property type="nucleotide sequence ID" value="NZ_FWZX01000009.1"/>
</dbReference>
<keyword evidence="2" id="KW-1185">Reference proteome</keyword>
<dbReference type="EMBL" id="FWZX01000009">
    <property type="protein sequence ID" value="SMF27698.1"/>
    <property type="molecule type" value="Genomic_DNA"/>
</dbReference>
<sequence>MLQVRHPVSRSLRQGDVLLLPCDELPQGVRQEPPENGRIVLARGETSGHAHAMAGDRVCYFRDDGSGQAFVRVDGDAPVALTHEEHAALPVLPGTYRVVQQREYLPRSVPRSVVD</sequence>
<evidence type="ECO:0000313" key="1">
    <source>
        <dbReference type="EMBL" id="SMF27698.1"/>
    </source>
</evidence>
<dbReference type="Proteomes" id="UP000192917">
    <property type="component" value="Unassembled WGS sequence"/>
</dbReference>
<dbReference type="AlphaFoldDB" id="A0A1Y6BT91"/>
<protein>
    <submittedName>
        <fullName evidence="1">Uncharacterized protein</fullName>
    </submittedName>
</protein>
<accession>A0A1Y6BT91</accession>
<reference evidence="1 2" key="1">
    <citation type="submission" date="2017-04" db="EMBL/GenBank/DDBJ databases">
        <authorList>
            <person name="Afonso C.L."/>
            <person name="Miller P.J."/>
            <person name="Scott M.A."/>
            <person name="Spackman E."/>
            <person name="Goraichik I."/>
            <person name="Dimitrov K.M."/>
            <person name="Suarez D.L."/>
            <person name="Swayne D.E."/>
        </authorList>
    </citation>
    <scope>NUCLEOTIDE SEQUENCE [LARGE SCALE GENOMIC DNA]</scope>
    <source>
        <strain evidence="1 2">USBA 355</strain>
    </source>
</reference>